<name>A0AAV4FJ33_9GAST</name>
<evidence type="ECO:0000256" key="6">
    <source>
        <dbReference type="RuleBase" id="RU004413"/>
    </source>
</evidence>
<dbReference type="Proteomes" id="UP000762676">
    <property type="component" value="Unassembled WGS sequence"/>
</dbReference>
<dbReference type="Gene3D" id="3.90.1170.10">
    <property type="entry name" value="Ribosomal protein L10e/L16"/>
    <property type="match status" value="1"/>
</dbReference>
<evidence type="ECO:0000256" key="1">
    <source>
        <dbReference type="ARBA" id="ARBA00008931"/>
    </source>
</evidence>
<comment type="caution">
    <text evidence="7">The sequence shown here is derived from an EMBL/GenBank/DDBJ whole genome shotgun (WGS) entry which is preliminary data.</text>
</comment>
<protein>
    <recommendedName>
        <fullName evidence="4">Large ribosomal subunit protein uL16m</fullName>
    </recommendedName>
    <alternativeName>
        <fullName evidence="5">39S ribosomal protein L16, mitochondrial</fullName>
    </alternativeName>
</protein>
<dbReference type="InterPro" id="IPR000114">
    <property type="entry name" value="Ribosomal_uL16_bact-type"/>
</dbReference>
<dbReference type="AlphaFoldDB" id="A0AAV4FJ33"/>
<evidence type="ECO:0000256" key="4">
    <source>
        <dbReference type="ARBA" id="ARBA00035302"/>
    </source>
</evidence>
<evidence type="ECO:0000256" key="2">
    <source>
        <dbReference type="ARBA" id="ARBA00022980"/>
    </source>
</evidence>
<dbReference type="EMBL" id="BMAT01011473">
    <property type="protein sequence ID" value="GFR73334.1"/>
    <property type="molecule type" value="Genomic_DNA"/>
</dbReference>
<proteinExistence type="inferred from homology"/>
<dbReference type="GO" id="GO:0003735">
    <property type="term" value="F:structural constituent of ribosome"/>
    <property type="evidence" value="ECO:0007669"/>
    <property type="project" value="InterPro"/>
</dbReference>
<keyword evidence="2 6" id="KW-0689">Ribosomal protein</keyword>
<dbReference type="PANTHER" id="PTHR12220:SF13">
    <property type="entry name" value="LARGE RIBOSOMAL SUBUNIT PROTEIN UL16M"/>
    <property type="match status" value="1"/>
</dbReference>
<keyword evidence="8" id="KW-1185">Reference proteome</keyword>
<sequence>MNVLTKSIGRGVHLLPDVASLGSQSLITSLRLFSVTAPVSAIKLRYPKNYDHVKFPERRRLRIIDKIPHMETGIRPPKMPKDLYMMRGPELVHNKLQYGDYGIQAITGGRLNHKQTETIRMLVVRQMDDRRMFAIWRFNQLWQSVTKKGQGRRMGGGKGAIDHYVFPFRAERILLEIGVESWERVFVSAWIVSRPEVFECQGVLGTSCDFSCYVLNGFDLVNTERNLDIDFTRSATSPMCDTSMDSGTLIGSVAHTHGCTLDTLGANCGAHSNFIFAVRPGKFE</sequence>
<organism evidence="7 8">
    <name type="scientific">Elysia marginata</name>
    <dbReference type="NCBI Taxonomy" id="1093978"/>
    <lineage>
        <taxon>Eukaryota</taxon>
        <taxon>Metazoa</taxon>
        <taxon>Spiralia</taxon>
        <taxon>Lophotrochozoa</taxon>
        <taxon>Mollusca</taxon>
        <taxon>Gastropoda</taxon>
        <taxon>Heterobranchia</taxon>
        <taxon>Euthyneura</taxon>
        <taxon>Panpulmonata</taxon>
        <taxon>Sacoglossa</taxon>
        <taxon>Placobranchoidea</taxon>
        <taxon>Plakobranchidae</taxon>
        <taxon>Elysia</taxon>
    </lineage>
</organism>
<accession>A0AAV4FJ33</accession>
<dbReference type="GO" id="GO:0032543">
    <property type="term" value="P:mitochondrial translation"/>
    <property type="evidence" value="ECO:0007669"/>
    <property type="project" value="TreeGrafter"/>
</dbReference>
<gene>
    <name evidence="7" type="ORF">ElyMa_005727800</name>
</gene>
<evidence type="ECO:0000313" key="8">
    <source>
        <dbReference type="Proteomes" id="UP000762676"/>
    </source>
</evidence>
<dbReference type="PRINTS" id="PR00060">
    <property type="entry name" value="RIBOSOMALL16"/>
</dbReference>
<dbReference type="InterPro" id="IPR036920">
    <property type="entry name" value="Ribosomal_uL16_sf"/>
</dbReference>
<dbReference type="InterPro" id="IPR047873">
    <property type="entry name" value="Ribosomal_uL16"/>
</dbReference>
<reference evidence="7 8" key="1">
    <citation type="journal article" date="2021" name="Elife">
        <title>Chloroplast acquisition without the gene transfer in kleptoplastic sea slugs, Plakobranchus ocellatus.</title>
        <authorList>
            <person name="Maeda T."/>
            <person name="Takahashi S."/>
            <person name="Yoshida T."/>
            <person name="Shimamura S."/>
            <person name="Takaki Y."/>
            <person name="Nagai Y."/>
            <person name="Toyoda A."/>
            <person name="Suzuki Y."/>
            <person name="Arimoto A."/>
            <person name="Ishii H."/>
            <person name="Satoh N."/>
            <person name="Nishiyama T."/>
            <person name="Hasebe M."/>
            <person name="Maruyama T."/>
            <person name="Minagawa J."/>
            <person name="Obokata J."/>
            <person name="Shigenobu S."/>
        </authorList>
    </citation>
    <scope>NUCLEOTIDE SEQUENCE [LARGE SCALE GENOMIC DNA]</scope>
</reference>
<dbReference type="GO" id="GO:0005762">
    <property type="term" value="C:mitochondrial large ribosomal subunit"/>
    <property type="evidence" value="ECO:0007669"/>
    <property type="project" value="TreeGrafter"/>
</dbReference>
<dbReference type="CDD" id="cd01433">
    <property type="entry name" value="Ribosomal_L16_L10e"/>
    <property type="match status" value="1"/>
</dbReference>
<comment type="similarity">
    <text evidence="1 6">Belongs to the universal ribosomal protein uL16 family.</text>
</comment>
<dbReference type="Pfam" id="PF00252">
    <property type="entry name" value="Ribosomal_L16"/>
    <property type="match status" value="1"/>
</dbReference>
<dbReference type="PANTHER" id="PTHR12220">
    <property type="entry name" value="50S/60S RIBOSOMAL PROTEIN L16"/>
    <property type="match status" value="1"/>
</dbReference>
<keyword evidence="3 6" id="KW-0687">Ribonucleoprotein</keyword>
<dbReference type="GO" id="GO:0019843">
    <property type="term" value="F:rRNA binding"/>
    <property type="evidence" value="ECO:0007669"/>
    <property type="project" value="InterPro"/>
</dbReference>
<evidence type="ECO:0000256" key="5">
    <source>
        <dbReference type="ARBA" id="ARBA00035440"/>
    </source>
</evidence>
<dbReference type="InterPro" id="IPR016180">
    <property type="entry name" value="Ribosomal_uL16_dom"/>
</dbReference>
<dbReference type="SUPFAM" id="SSF54686">
    <property type="entry name" value="Ribosomal protein L16p/L10e"/>
    <property type="match status" value="1"/>
</dbReference>
<evidence type="ECO:0000256" key="3">
    <source>
        <dbReference type="ARBA" id="ARBA00023274"/>
    </source>
</evidence>
<evidence type="ECO:0000313" key="7">
    <source>
        <dbReference type="EMBL" id="GFR73334.1"/>
    </source>
</evidence>